<dbReference type="SMART" id="SM00025">
    <property type="entry name" value="Pumilio"/>
    <property type="match status" value="4"/>
</dbReference>
<dbReference type="InterPro" id="IPR040059">
    <property type="entry name" value="PUM3"/>
</dbReference>
<evidence type="ECO:0000313" key="5">
    <source>
        <dbReference type="EMBL" id="KAJ3576835.1"/>
    </source>
</evidence>
<accession>A0AAD5W2K1</accession>
<keyword evidence="1" id="KW-0677">Repeat</keyword>
<dbReference type="PANTHER" id="PTHR13389:SF0">
    <property type="entry name" value="PUMILIO HOMOLOG 3"/>
    <property type="match status" value="1"/>
</dbReference>
<feature type="compositionally biased region" description="Basic and acidic residues" evidence="3">
    <location>
        <begin position="18"/>
        <end position="37"/>
    </location>
</feature>
<evidence type="ECO:0000256" key="1">
    <source>
        <dbReference type="ARBA" id="ARBA00022737"/>
    </source>
</evidence>
<dbReference type="Gene3D" id="1.25.10.10">
    <property type="entry name" value="Leucine-rich Repeat Variant"/>
    <property type="match status" value="2"/>
</dbReference>
<dbReference type="InterPro" id="IPR012959">
    <property type="entry name" value="CPL_dom"/>
</dbReference>
<dbReference type="GO" id="GO:0003729">
    <property type="term" value="F:mRNA binding"/>
    <property type="evidence" value="ECO:0007669"/>
    <property type="project" value="TreeGrafter"/>
</dbReference>
<feature type="region of interest" description="Disordered" evidence="3">
    <location>
        <begin position="1"/>
        <end position="123"/>
    </location>
</feature>
<feature type="compositionally biased region" description="Acidic residues" evidence="3">
    <location>
        <begin position="51"/>
        <end position="92"/>
    </location>
</feature>
<dbReference type="PANTHER" id="PTHR13389">
    <property type="entry name" value="PUMILIO HOMOLOG 3"/>
    <property type="match status" value="1"/>
</dbReference>
<dbReference type="GO" id="GO:0005730">
    <property type="term" value="C:nucleolus"/>
    <property type="evidence" value="ECO:0007669"/>
    <property type="project" value="TreeGrafter"/>
</dbReference>
<evidence type="ECO:0000313" key="6">
    <source>
        <dbReference type="Proteomes" id="UP001213000"/>
    </source>
</evidence>
<dbReference type="Proteomes" id="UP001213000">
    <property type="component" value="Unassembled WGS sequence"/>
</dbReference>
<dbReference type="InterPro" id="IPR001313">
    <property type="entry name" value="Pumilio_RNA-bd_rpt"/>
</dbReference>
<dbReference type="GO" id="GO:0006417">
    <property type="term" value="P:regulation of translation"/>
    <property type="evidence" value="ECO:0007669"/>
    <property type="project" value="TreeGrafter"/>
</dbReference>
<evidence type="ECO:0000259" key="4">
    <source>
        <dbReference type="PROSITE" id="PS50303"/>
    </source>
</evidence>
<dbReference type="InterPro" id="IPR033133">
    <property type="entry name" value="PUM-HD"/>
</dbReference>
<protein>
    <recommendedName>
        <fullName evidence="4">PUM-HD domain-containing protein</fullName>
    </recommendedName>
</protein>
<evidence type="ECO:0000256" key="2">
    <source>
        <dbReference type="ARBA" id="ARBA00022884"/>
    </source>
</evidence>
<dbReference type="AlphaFoldDB" id="A0AAD5W2K1"/>
<dbReference type="PROSITE" id="PS50303">
    <property type="entry name" value="PUM_HD"/>
    <property type="match status" value="1"/>
</dbReference>
<proteinExistence type="predicted"/>
<feature type="compositionally biased region" description="Basic and acidic residues" evidence="3">
    <location>
        <begin position="93"/>
        <end position="119"/>
    </location>
</feature>
<feature type="compositionally biased region" description="Basic residues" evidence="3">
    <location>
        <begin position="1"/>
        <end position="12"/>
    </location>
</feature>
<keyword evidence="6" id="KW-1185">Reference proteome</keyword>
<dbReference type="InterPro" id="IPR016024">
    <property type="entry name" value="ARM-type_fold"/>
</dbReference>
<reference evidence="5" key="1">
    <citation type="submission" date="2022-07" db="EMBL/GenBank/DDBJ databases">
        <title>Genome Sequence of Leucocoprinus birnbaumii.</title>
        <authorList>
            <person name="Buettner E."/>
        </authorList>
    </citation>
    <scope>NUCLEOTIDE SEQUENCE</scope>
    <source>
        <strain evidence="5">VT141</strain>
    </source>
</reference>
<keyword evidence="2" id="KW-0694">RNA-binding</keyword>
<organism evidence="5 6">
    <name type="scientific">Leucocoprinus birnbaumii</name>
    <dbReference type="NCBI Taxonomy" id="56174"/>
    <lineage>
        <taxon>Eukaryota</taxon>
        <taxon>Fungi</taxon>
        <taxon>Dikarya</taxon>
        <taxon>Basidiomycota</taxon>
        <taxon>Agaricomycotina</taxon>
        <taxon>Agaricomycetes</taxon>
        <taxon>Agaricomycetidae</taxon>
        <taxon>Agaricales</taxon>
        <taxon>Agaricineae</taxon>
        <taxon>Agaricaceae</taxon>
        <taxon>Leucocoprinus</taxon>
    </lineage>
</organism>
<gene>
    <name evidence="5" type="ORF">NP233_g176</name>
</gene>
<evidence type="ECO:0000256" key="3">
    <source>
        <dbReference type="SAM" id="MobiDB-lite"/>
    </source>
</evidence>
<dbReference type="EMBL" id="JANIEX010000004">
    <property type="protein sequence ID" value="KAJ3576835.1"/>
    <property type="molecule type" value="Genomic_DNA"/>
</dbReference>
<dbReference type="Pfam" id="PF08144">
    <property type="entry name" value="CPL"/>
    <property type="match status" value="1"/>
</dbReference>
<name>A0AAD5W2K1_9AGAR</name>
<dbReference type="InterPro" id="IPR011989">
    <property type="entry name" value="ARM-like"/>
</dbReference>
<feature type="domain" description="PUM-HD" evidence="4">
    <location>
        <begin position="132"/>
        <end position="532"/>
    </location>
</feature>
<comment type="caution">
    <text evidence="5">The sequence shown here is derived from an EMBL/GenBank/DDBJ whole genome shotgun (WGS) entry which is preliminary data.</text>
</comment>
<dbReference type="SUPFAM" id="SSF48371">
    <property type="entry name" value="ARM repeat"/>
    <property type="match status" value="1"/>
</dbReference>
<sequence length="680" mass="76465">MVAAKNSKKRQAPTKLESQPKRRSTEKEIPDTKSTEKKRSRPVTHRFPIVEESDSDLGDEGSGDWEDVDDGGQGDDAMDDEPLLDEDAMDVEGESKPPKDPNAARESHKAQKALLEQRKAAKPHSTLLTDAKRVWSLARQKNIPSAERQKHVQDLMNVIRGKVKEIVFKHDASRIVQTIVKWGRQKERDEIALELKGKYRDLIQNKYSKFLVSKLIRLCPTHRASILQEFQSNILRLLLHREATSVLADAFELYANAYERTFLLRDFYGKEALLFGMTQGSDEDKERAKKGLAGLLEGANDEKKKRMLSAVKENLLLVFNNPDKGAVTHAVVHRVFWEYLAAISTLPDEAEQEKLRREMFESCQDVLAEMVHTKDGSRIVREFIAQGTAKDRKQILKVLKPHIERMCIDDEAQLVLFTALDVIDDTKLLSKSLISEVTTSANNIYTKPQGLRALTYLLAPRTKRHLMPSQIASLEETDPIRAKTSKKDAESRVEEVRKFASEALIEWIAKSGEAVLREPRGSLVVTEIMLYADGDKSQATQTLLQALASPYPSPSPSSQHIIDLAWSSRTIKTLLQGGHYNKKTQLIDYTSAWNAKDFAIAFIKAVPKEVVVAMCTEGERNGAFVVATLCETITGAGNGESEGDEERKKLKSWFGKKERNAVRDGSGRGKDLLLEKLVLL</sequence>